<dbReference type="EMBL" id="QWKZ01000103">
    <property type="protein sequence ID" value="RIH82596.1"/>
    <property type="molecule type" value="Genomic_DNA"/>
</dbReference>
<dbReference type="Proteomes" id="UP000265800">
    <property type="component" value="Unassembled WGS sequence"/>
</dbReference>
<sequence length="305" mass="35764">MSNEELQRDFEAWMVWNERKALLGAAYLLCPSPFEELTQVLQRIPPGPLGALASLSWGPPEVEEIERFLQDHEGRFWRGWPAWGALEYWRREVFPKRACALQGRRGAFPEAWRAWAYPLLAGIAEALEPWKPYPEPWTQGHRFLHELEHAFKVGVAEAVWSDPSPPREDLWGELRPYPWESRWEFLRRAEAHYDFWKKRREALGEETPYAKRPKWATRHRDLLLYALEELFGLTRDQVGSLGEELRTSPGPLGKYLRQGRRPKGRQEKTPHENRLEGEETPPLSPLDYDTVSKIVAIVKERLRLP</sequence>
<gene>
    <name evidence="2" type="ORF">Mlute_02432</name>
</gene>
<keyword evidence="3" id="KW-1185">Reference proteome</keyword>
<proteinExistence type="predicted"/>
<name>A0A399EFT0_9DEIN</name>
<feature type="compositionally biased region" description="Basic and acidic residues" evidence="1">
    <location>
        <begin position="264"/>
        <end position="277"/>
    </location>
</feature>
<feature type="region of interest" description="Disordered" evidence="1">
    <location>
        <begin position="242"/>
        <end position="285"/>
    </location>
</feature>
<dbReference type="AlphaFoldDB" id="A0A399EFT0"/>
<protein>
    <submittedName>
        <fullName evidence="2">Uncharacterized protein</fullName>
    </submittedName>
</protein>
<evidence type="ECO:0000313" key="2">
    <source>
        <dbReference type="EMBL" id="RIH82596.1"/>
    </source>
</evidence>
<evidence type="ECO:0000313" key="3">
    <source>
        <dbReference type="Proteomes" id="UP000265800"/>
    </source>
</evidence>
<evidence type="ECO:0000256" key="1">
    <source>
        <dbReference type="SAM" id="MobiDB-lite"/>
    </source>
</evidence>
<organism evidence="2 3">
    <name type="scientific">Meiothermus luteus</name>
    <dbReference type="NCBI Taxonomy" id="2026184"/>
    <lineage>
        <taxon>Bacteria</taxon>
        <taxon>Thermotogati</taxon>
        <taxon>Deinococcota</taxon>
        <taxon>Deinococci</taxon>
        <taxon>Thermales</taxon>
        <taxon>Thermaceae</taxon>
        <taxon>Meiothermus</taxon>
    </lineage>
</organism>
<accession>A0A399EFT0</accession>
<comment type="caution">
    <text evidence="2">The sequence shown here is derived from an EMBL/GenBank/DDBJ whole genome shotgun (WGS) entry which is preliminary data.</text>
</comment>
<reference evidence="2 3" key="1">
    <citation type="submission" date="2018-08" db="EMBL/GenBank/DDBJ databases">
        <title>Meiothermus luteus KCTC 52599 genome sequencing project.</title>
        <authorList>
            <person name="Da Costa M.S."/>
            <person name="Albuquerque L."/>
            <person name="Raposo P."/>
            <person name="Froufe H.J.C."/>
            <person name="Barroso C.S."/>
            <person name="Egas C."/>
        </authorList>
    </citation>
    <scope>NUCLEOTIDE SEQUENCE [LARGE SCALE GENOMIC DNA]</scope>
    <source>
        <strain evidence="2 3">KCTC 52599</strain>
    </source>
</reference>